<reference evidence="2" key="1">
    <citation type="submission" date="2021-01" db="EMBL/GenBank/DDBJ databases">
        <authorList>
            <person name="Corre E."/>
            <person name="Pelletier E."/>
            <person name="Niang G."/>
            <person name="Scheremetjew M."/>
            <person name="Finn R."/>
            <person name="Kale V."/>
            <person name="Holt S."/>
            <person name="Cochrane G."/>
            <person name="Meng A."/>
            <person name="Brown T."/>
            <person name="Cohen L."/>
        </authorList>
    </citation>
    <scope>NUCLEOTIDE SEQUENCE</scope>
    <source>
        <strain evidence="2">CCMP1594</strain>
    </source>
</reference>
<sequence>MGRPQIWKGVYKAALLFTHCHQPDQRVGAPPPEHCAKAGAAARTHPQPPPLPVGDMCGSPVPCGGGPRLLTPTPSAAHTTVSGNPSNGKGLPLLGRENSTFRKARAASE</sequence>
<protein>
    <submittedName>
        <fullName evidence="2">Uncharacterized protein</fullName>
    </submittedName>
</protein>
<accession>A0A7S4G278</accession>
<evidence type="ECO:0000313" key="2">
    <source>
        <dbReference type="EMBL" id="CAE0822797.1"/>
    </source>
</evidence>
<evidence type="ECO:0000256" key="1">
    <source>
        <dbReference type="SAM" id="MobiDB-lite"/>
    </source>
</evidence>
<dbReference type="EMBL" id="HBJA01098388">
    <property type="protein sequence ID" value="CAE0822797.1"/>
    <property type="molecule type" value="Transcribed_RNA"/>
</dbReference>
<feature type="region of interest" description="Disordered" evidence="1">
    <location>
        <begin position="25"/>
        <end position="109"/>
    </location>
</feature>
<organism evidence="2">
    <name type="scientific">Eutreptiella gymnastica</name>
    <dbReference type="NCBI Taxonomy" id="73025"/>
    <lineage>
        <taxon>Eukaryota</taxon>
        <taxon>Discoba</taxon>
        <taxon>Euglenozoa</taxon>
        <taxon>Euglenida</taxon>
        <taxon>Spirocuta</taxon>
        <taxon>Euglenophyceae</taxon>
        <taxon>Eutreptiales</taxon>
        <taxon>Eutreptiaceae</taxon>
        <taxon>Eutreptiella</taxon>
    </lineage>
</organism>
<proteinExistence type="predicted"/>
<feature type="compositionally biased region" description="Polar residues" evidence="1">
    <location>
        <begin position="72"/>
        <end position="87"/>
    </location>
</feature>
<name>A0A7S4G278_9EUGL</name>
<gene>
    <name evidence="2" type="ORF">EGYM00163_LOCUS33998</name>
</gene>
<dbReference type="AlphaFoldDB" id="A0A7S4G278"/>